<gene>
    <name evidence="2" type="ORF">GBAR_LOCUS1960</name>
</gene>
<evidence type="ECO:0000313" key="3">
    <source>
        <dbReference type="Proteomes" id="UP001174909"/>
    </source>
</evidence>
<accession>A0AA35QY34</accession>
<protein>
    <submittedName>
        <fullName evidence="2">Uncharacterized protein</fullName>
    </submittedName>
</protein>
<dbReference type="Proteomes" id="UP001174909">
    <property type="component" value="Unassembled WGS sequence"/>
</dbReference>
<proteinExistence type="predicted"/>
<comment type="caution">
    <text evidence="2">The sequence shown here is derived from an EMBL/GenBank/DDBJ whole genome shotgun (WGS) entry which is preliminary data.</text>
</comment>
<name>A0AA35QY34_GEOBA</name>
<feature type="transmembrane region" description="Helical" evidence="1">
    <location>
        <begin position="142"/>
        <end position="166"/>
    </location>
</feature>
<dbReference type="EMBL" id="CASHTH010000279">
    <property type="protein sequence ID" value="CAI7996786.1"/>
    <property type="molecule type" value="Genomic_DNA"/>
</dbReference>
<feature type="transmembrane region" description="Helical" evidence="1">
    <location>
        <begin position="172"/>
        <end position="190"/>
    </location>
</feature>
<keyword evidence="1" id="KW-0472">Membrane</keyword>
<feature type="transmembrane region" description="Helical" evidence="1">
    <location>
        <begin position="81"/>
        <end position="105"/>
    </location>
</feature>
<sequence>MIDRYRSNLRRTRRYADPFGEEGAASDRDVYVRWLGLRCKERTLFVVGLTLAGIMVALLVAKSLLDGRVSWLPTGVLWFEIGFLTCIVLMSLTACSMFICGSIAVRRHIRNMNAQIARWDDATPEEVEAIVRESDRRLNRRVFWRVLFWLVAMLALFALFGTTLLFPWGGTAAFVASVITVVAATAVWSWRGSRILSFANRWVKPSPRG</sequence>
<keyword evidence="1" id="KW-0812">Transmembrane</keyword>
<evidence type="ECO:0000256" key="1">
    <source>
        <dbReference type="SAM" id="Phobius"/>
    </source>
</evidence>
<keyword evidence="1" id="KW-1133">Transmembrane helix</keyword>
<keyword evidence="3" id="KW-1185">Reference proteome</keyword>
<evidence type="ECO:0000313" key="2">
    <source>
        <dbReference type="EMBL" id="CAI7996786.1"/>
    </source>
</evidence>
<feature type="transmembrane region" description="Helical" evidence="1">
    <location>
        <begin position="43"/>
        <end position="61"/>
    </location>
</feature>
<dbReference type="AlphaFoldDB" id="A0AA35QY34"/>
<organism evidence="2 3">
    <name type="scientific">Geodia barretti</name>
    <name type="common">Barrett's horny sponge</name>
    <dbReference type="NCBI Taxonomy" id="519541"/>
    <lineage>
        <taxon>Eukaryota</taxon>
        <taxon>Metazoa</taxon>
        <taxon>Porifera</taxon>
        <taxon>Demospongiae</taxon>
        <taxon>Heteroscleromorpha</taxon>
        <taxon>Tetractinellida</taxon>
        <taxon>Astrophorina</taxon>
        <taxon>Geodiidae</taxon>
        <taxon>Geodia</taxon>
    </lineage>
</organism>
<reference evidence="2" key="1">
    <citation type="submission" date="2023-03" db="EMBL/GenBank/DDBJ databases">
        <authorList>
            <person name="Steffen K."/>
            <person name="Cardenas P."/>
        </authorList>
    </citation>
    <scope>NUCLEOTIDE SEQUENCE</scope>
</reference>